<evidence type="ECO:0008006" key="3">
    <source>
        <dbReference type="Google" id="ProtNLM"/>
    </source>
</evidence>
<dbReference type="EMBL" id="LSRX01001706">
    <property type="protein sequence ID" value="OLP77816.1"/>
    <property type="molecule type" value="Genomic_DNA"/>
</dbReference>
<dbReference type="AlphaFoldDB" id="A0A1Q9C4J1"/>
<comment type="caution">
    <text evidence="1">The sequence shown here is derived from an EMBL/GenBank/DDBJ whole genome shotgun (WGS) entry which is preliminary data.</text>
</comment>
<dbReference type="Proteomes" id="UP000186817">
    <property type="component" value="Unassembled WGS sequence"/>
</dbReference>
<evidence type="ECO:0000313" key="2">
    <source>
        <dbReference type="Proteomes" id="UP000186817"/>
    </source>
</evidence>
<sequence length="364" mass="40884">MCSTKTSIYLAPVQEIAGVDALTARLRATLENDARANVVSLDGRSAYDCISRATFLCKLREVAPELVPFARLFYGYTSDYQWWDDDEVRHGIRQAEGCEQGGPVAPALLALGQHEALCRADSQLRQGASLMAFLIDLYVLLPPARPNPSPQMRGFVALGTPIGAPEYVRGLERRRLRAAAVDVRHTGEVQHLRQVAHWSRHAVRPVLLQRAHAQYRGELMALPSLADYAVYQPLLHSGNNIHFSRLPSSLLREWTLARCGHHPFQDGRIARHAQRDASDCLCGAPTCTLLHAIRECPLFDTQRHTWVERLSLRRVPLFGDAELLRWIFDPHLVPNNHSAVNAHVHYVASICQIARSLREGLQMR</sequence>
<reference evidence="1 2" key="1">
    <citation type="submission" date="2016-02" db="EMBL/GenBank/DDBJ databases">
        <title>Genome analysis of coral dinoflagellate symbionts highlights evolutionary adaptations to a symbiotic lifestyle.</title>
        <authorList>
            <person name="Aranda M."/>
            <person name="Li Y."/>
            <person name="Liew Y.J."/>
            <person name="Baumgarten S."/>
            <person name="Simakov O."/>
            <person name="Wilson M."/>
            <person name="Piel J."/>
            <person name="Ashoor H."/>
            <person name="Bougouffa S."/>
            <person name="Bajic V.B."/>
            <person name="Ryu T."/>
            <person name="Ravasi T."/>
            <person name="Bayer T."/>
            <person name="Micklem G."/>
            <person name="Kim H."/>
            <person name="Bhak J."/>
            <person name="Lajeunesse T.C."/>
            <person name="Voolstra C.R."/>
        </authorList>
    </citation>
    <scope>NUCLEOTIDE SEQUENCE [LARGE SCALE GENOMIC DNA]</scope>
    <source>
        <strain evidence="1 2">CCMP2467</strain>
    </source>
</reference>
<accession>A0A1Q9C4J1</accession>
<organism evidence="1 2">
    <name type="scientific">Symbiodinium microadriaticum</name>
    <name type="common">Dinoflagellate</name>
    <name type="synonym">Zooxanthella microadriatica</name>
    <dbReference type="NCBI Taxonomy" id="2951"/>
    <lineage>
        <taxon>Eukaryota</taxon>
        <taxon>Sar</taxon>
        <taxon>Alveolata</taxon>
        <taxon>Dinophyceae</taxon>
        <taxon>Suessiales</taxon>
        <taxon>Symbiodiniaceae</taxon>
        <taxon>Symbiodinium</taxon>
    </lineage>
</organism>
<proteinExistence type="predicted"/>
<dbReference type="OrthoDB" id="1676176at2759"/>
<name>A0A1Q9C4J1_SYMMI</name>
<gene>
    <name evidence="1" type="ORF">AK812_SmicGene42082</name>
</gene>
<protein>
    <recommendedName>
        <fullName evidence="3">Reverse transcriptase domain-containing protein</fullName>
    </recommendedName>
</protein>
<keyword evidence="2" id="KW-1185">Reference proteome</keyword>
<evidence type="ECO:0000313" key="1">
    <source>
        <dbReference type="EMBL" id="OLP77816.1"/>
    </source>
</evidence>